<accession>I2H3L8</accession>
<dbReference type="HOGENOM" id="CLU_1090625_0_0_1"/>
<dbReference type="GeneID" id="14496006"/>
<dbReference type="KEGG" id="tbl:TBLA_0D04740"/>
<dbReference type="InParanoid" id="I2H3L8"/>
<evidence type="ECO:0000313" key="2">
    <source>
        <dbReference type="Proteomes" id="UP000002866"/>
    </source>
</evidence>
<proteinExistence type="predicted"/>
<organism evidence="1 2">
    <name type="scientific">Henningerozyma blattae (strain ATCC 34711 / CBS 6284 / DSM 70876 / NBRC 10599 / NRRL Y-10934 / UCD 77-7)</name>
    <name type="common">Yeast</name>
    <name type="synonym">Tetrapisispora blattae</name>
    <dbReference type="NCBI Taxonomy" id="1071380"/>
    <lineage>
        <taxon>Eukaryota</taxon>
        <taxon>Fungi</taxon>
        <taxon>Dikarya</taxon>
        <taxon>Ascomycota</taxon>
        <taxon>Saccharomycotina</taxon>
        <taxon>Saccharomycetes</taxon>
        <taxon>Saccharomycetales</taxon>
        <taxon>Saccharomycetaceae</taxon>
        <taxon>Henningerozyma</taxon>
    </lineage>
</organism>
<dbReference type="EMBL" id="HE806319">
    <property type="protein sequence ID" value="CCH60970.1"/>
    <property type="molecule type" value="Genomic_DNA"/>
</dbReference>
<name>I2H3L8_HENB6</name>
<dbReference type="Proteomes" id="UP000002866">
    <property type="component" value="Chromosome 4"/>
</dbReference>
<dbReference type="AlphaFoldDB" id="I2H3L8"/>
<reference evidence="1 2" key="1">
    <citation type="journal article" date="2011" name="Proc. Natl. Acad. Sci. U.S.A.">
        <title>Evolutionary erosion of yeast sex chromosomes by mating-type switching accidents.</title>
        <authorList>
            <person name="Gordon J.L."/>
            <person name="Armisen D."/>
            <person name="Proux-Wera E."/>
            <person name="Oheigeartaigh S.S."/>
            <person name="Byrne K.P."/>
            <person name="Wolfe K.H."/>
        </authorList>
    </citation>
    <scope>NUCLEOTIDE SEQUENCE [LARGE SCALE GENOMIC DNA]</scope>
    <source>
        <strain evidence="2">ATCC 34711 / CBS 6284 / DSM 70876 / NBRC 10599 / NRRL Y-10934 / UCD 77-7</strain>
    </source>
</reference>
<gene>
    <name evidence="1" type="primary">TBLA0D04740</name>
    <name evidence="1" type="ORF">TBLA_0D04740</name>
</gene>
<protein>
    <submittedName>
        <fullName evidence="1">Uncharacterized protein</fullName>
    </submittedName>
</protein>
<keyword evidence="2" id="KW-1185">Reference proteome</keyword>
<sequence length="255" mass="29991">MSDTDLLIALAIIRYRNSAKSSFNYLTSCQWSHLFELPINGSFQKLSHIHLNNYLISTRLVTTLDDDRHGASQLNYIRAMVINDFIQFLSNSPNSNKFVRNKLFFNFISGQLFPLTRTNLKLIKLHCKFLSQLITPPLLKDIFFVLEKLLLIYFKNHNSHHNQKLTCQGNRAFQSMYRARRIDWRFVKYQNFKFLNQSSLNVLYTLIKNIIIHVLKNAYHHEIDSNSVIKIKSVLLIIDDQDLIAHFQLCKLKTI</sequence>
<dbReference type="RefSeq" id="XP_004180489.1">
    <property type="nucleotide sequence ID" value="XM_004180441.1"/>
</dbReference>
<evidence type="ECO:0000313" key="1">
    <source>
        <dbReference type="EMBL" id="CCH60970.1"/>
    </source>
</evidence>